<keyword evidence="2" id="KW-1185">Reference proteome</keyword>
<dbReference type="VEuPathDB" id="VectorBase:HLOH_050302"/>
<evidence type="ECO:0000313" key="1">
    <source>
        <dbReference type="EMBL" id="KAH9374587.1"/>
    </source>
</evidence>
<comment type="caution">
    <text evidence="1">The sequence shown here is derived from an EMBL/GenBank/DDBJ whole genome shotgun (WGS) entry which is preliminary data.</text>
</comment>
<dbReference type="Proteomes" id="UP000821853">
    <property type="component" value="Chromosome 5"/>
</dbReference>
<dbReference type="AlphaFoldDB" id="A0A9J6GHF4"/>
<reference evidence="1 2" key="1">
    <citation type="journal article" date="2020" name="Cell">
        <title>Large-Scale Comparative Analyses of Tick Genomes Elucidate Their Genetic Diversity and Vector Capacities.</title>
        <authorList>
            <consortium name="Tick Genome and Microbiome Consortium (TIGMIC)"/>
            <person name="Jia N."/>
            <person name="Wang J."/>
            <person name="Shi W."/>
            <person name="Du L."/>
            <person name="Sun Y."/>
            <person name="Zhan W."/>
            <person name="Jiang J.F."/>
            <person name="Wang Q."/>
            <person name="Zhang B."/>
            <person name="Ji P."/>
            <person name="Bell-Sakyi L."/>
            <person name="Cui X.M."/>
            <person name="Yuan T.T."/>
            <person name="Jiang B.G."/>
            <person name="Yang W.F."/>
            <person name="Lam T.T."/>
            <person name="Chang Q.C."/>
            <person name="Ding S.J."/>
            <person name="Wang X.J."/>
            <person name="Zhu J.G."/>
            <person name="Ruan X.D."/>
            <person name="Zhao L."/>
            <person name="Wei J.T."/>
            <person name="Ye R.Z."/>
            <person name="Que T.C."/>
            <person name="Du C.H."/>
            <person name="Zhou Y.H."/>
            <person name="Cheng J.X."/>
            <person name="Dai P.F."/>
            <person name="Guo W.B."/>
            <person name="Han X.H."/>
            <person name="Huang E.J."/>
            <person name="Li L.F."/>
            <person name="Wei W."/>
            <person name="Gao Y.C."/>
            <person name="Liu J.Z."/>
            <person name="Shao H.Z."/>
            <person name="Wang X."/>
            <person name="Wang C.C."/>
            <person name="Yang T.C."/>
            <person name="Huo Q.B."/>
            <person name="Li W."/>
            <person name="Chen H.Y."/>
            <person name="Chen S.E."/>
            <person name="Zhou L.G."/>
            <person name="Ni X.B."/>
            <person name="Tian J.H."/>
            <person name="Sheng Y."/>
            <person name="Liu T."/>
            <person name="Pan Y.S."/>
            <person name="Xia L.Y."/>
            <person name="Li J."/>
            <person name="Zhao F."/>
            <person name="Cao W.C."/>
        </authorList>
    </citation>
    <scope>NUCLEOTIDE SEQUENCE [LARGE SCALE GENOMIC DNA]</scope>
    <source>
        <strain evidence="1">HaeL-2018</strain>
    </source>
</reference>
<dbReference type="OrthoDB" id="7945029at2759"/>
<gene>
    <name evidence="1" type="ORF">HPB48_000805</name>
</gene>
<organism evidence="1 2">
    <name type="scientific">Haemaphysalis longicornis</name>
    <name type="common">Bush tick</name>
    <dbReference type="NCBI Taxonomy" id="44386"/>
    <lineage>
        <taxon>Eukaryota</taxon>
        <taxon>Metazoa</taxon>
        <taxon>Ecdysozoa</taxon>
        <taxon>Arthropoda</taxon>
        <taxon>Chelicerata</taxon>
        <taxon>Arachnida</taxon>
        <taxon>Acari</taxon>
        <taxon>Parasitiformes</taxon>
        <taxon>Ixodida</taxon>
        <taxon>Ixodoidea</taxon>
        <taxon>Ixodidae</taxon>
        <taxon>Haemaphysalinae</taxon>
        <taxon>Haemaphysalis</taxon>
    </lineage>
</organism>
<dbReference type="EMBL" id="JABSTR010000007">
    <property type="protein sequence ID" value="KAH9374587.1"/>
    <property type="molecule type" value="Genomic_DNA"/>
</dbReference>
<protein>
    <submittedName>
        <fullName evidence="1">Uncharacterized protein</fullName>
    </submittedName>
</protein>
<proteinExistence type="predicted"/>
<evidence type="ECO:0000313" key="2">
    <source>
        <dbReference type="Proteomes" id="UP000821853"/>
    </source>
</evidence>
<sequence>MAQHAMAAMPAHPLPGFAAASPFVPGARNSTRDTTAFEPRGTLPPWHEVPASRTNIISAERQTAARKAARLYKSCEGIVSQDTDYTPHIRGYMRDMELPWPHRSNRNEQIAVELMVKAKLYWSWPFLVKIEFTDLGNGATQVSAAVAVEGGDIEWVNDIRERRGKLGDYEQYFNTLFEHFVGGSKAGITLKQLLWREESVLETLTELLDESPTPVPFTPDP</sequence>
<accession>A0A9J6GHF4</accession>
<name>A0A9J6GHF4_HAELO</name>